<sequence length="64" mass="7080">IIYTACCATLPCALRKDQKKKCNETGLHWRCAGIRRLNRPGSSTLRAAPMALARCAGIRKFCNT</sequence>
<comment type="caution">
    <text evidence="1">The sequence shown here is derived from an EMBL/GenBank/DDBJ whole genome shotgun (WGS) entry which is preliminary data.</text>
</comment>
<feature type="non-terminal residue" evidence="1">
    <location>
        <position position="1"/>
    </location>
</feature>
<protein>
    <submittedName>
        <fullName evidence="1">Uncharacterized protein</fullName>
    </submittedName>
</protein>
<dbReference type="EMBL" id="LXQA011350275">
    <property type="protein sequence ID" value="MCI94214.1"/>
    <property type="molecule type" value="Genomic_DNA"/>
</dbReference>
<dbReference type="Proteomes" id="UP000265520">
    <property type="component" value="Unassembled WGS sequence"/>
</dbReference>
<accession>A0A392W0L1</accession>
<reference evidence="1 2" key="1">
    <citation type="journal article" date="2018" name="Front. Plant Sci.">
        <title>Red Clover (Trifolium pratense) and Zigzag Clover (T. medium) - A Picture of Genomic Similarities and Differences.</title>
        <authorList>
            <person name="Dluhosova J."/>
            <person name="Istvanek J."/>
            <person name="Nedelnik J."/>
            <person name="Repkova J."/>
        </authorList>
    </citation>
    <scope>NUCLEOTIDE SEQUENCE [LARGE SCALE GENOMIC DNA]</scope>
    <source>
        <strain evidence="2">cv. 10/8</strain>
        <tissue evidence="1">Leaf</tissue>
    </source>
</reference>
<dbReference type="AlphaFoldDB" id="A0A392W0L1"/>
<evidence type="ECO:0000313" key="1">
    <source>
        <dbReference type="EMBL" id="MCI94214.1"/>
    </source>
</evidence>
<organism evidence="1 2">
    <name type="scientific">Trifolium medium</name>
    <dbReference type="NCBI Taxonomy" id="97028"/>
    <lineage>
        <taxon>Eukaryota</taxon>
        <taxon>Viridiplantae</taxon>
        <taxon>Streptophyta</taxon>
        <taxon>Embryophyta</taxon>
        <taxon>Tracheophyta</taxon>
        <taxon>Spermatophyta</taxon>
        <taxon>Magnoliopsida</taxon>
        <taxon>eudicotyledons</taxon>
        <taxon>Gunneridae</taxon>
        <taxon>Pentapetalae</taxon>
        <taxon>rosids</taxon>
        <taxon>fabids</taxon>
        <taxon>Fabales</taxon>
        <taxon>Fabaceae</taxon>
        <taxon>Papilionoideae</taxon>
        <taxon>50 kb inversion clade</taxon>
        <taxon>NPAAA clade</taxon>
        <taxon>Hologalegina</taxon>
        <taxon>IRL clade</taxon>
        <taxon>Trifolieae</taxon>
        <taxon>Trifolium</taxon>
    </lineage>
</organism>
<evidence type="ECO:0000313" key="2">
    <source>
        <dbReference type="Proteomes" id="UP000265520"/>
    </source>
</evidence>
<name>A0A392W0L1_9FABA</name>
<proteinExistence type="predicted"/>
<keyword evidence="2" id="KW-1185">Reference proteome</keyword>